<evidence type="ECO:0000256" key="1">
    <source>
        <dbReference type="SAM" id="Phobius"/>
    </source>
</evidence>
<name>A0A0A9ADD0_ARUDO</name>
<accession>A0A0A9ADD0</accession>
<keyword evidence="1" id="KW-1133">Transmembrane helix</keyword>
<keyword evidence="1" id="KW-0812">Transmembrane</keyword>
<reference evidence="2" key="2">
    <citation type="journal article" date="2015" name="Data Brief">
        <title>Shoot transcriptome of the giant reed, Arundo donax.</title>
        <authorList>
            <person name="Barrero R.A."/>
            <person name="Guerrero F.D."/>
            <person name="Moolhuijzen P."/>
            <person name="Goolsby J.A."/>
            <person name="Tidwell J."/>
            <person name="Bellgard S.E."/>
            <person name="Bellgard M.I."/>
        </authorList>
    </citation>
    <scope>NUCLEOTIDE SEQUENCE</scope>
    <source>
        <tissue evidence="2">Shoot tissue taken approximately 20 cm above the soil surface</tissue>
    </source>
</reference>
<organism evidence="2">
    <name type="scientific">Arundo donax</name>
    <name type="common">Giant reed</name>
    <name type="synonym">Donax arundinaceus</name>
    <dbReference type="NCBI Taxonomy" id="35708"/>
    <lineage>
        <taxon>Eukaryota</taxon>
        <taxon>Viridiplantae</taxon>
        <taxon>Streptophyta</taxon>
        <taxon>Embryophyta</taxon>
        <taxon>Tracheophyta</taxon>
        <taxon>Spermatophyta</taxon>
        <taxon>Magnoliopsida</taxon>
        <taxon>Liliopsida</taxon>
        <taxon>Poales</taxon>
        <taxon>Poaceae</taxon>
        <taxon>PACMAD clade</taxon>
        <taxon>Arundinoideae</taxon>
        <taxon>Arundineae</taxon>
        <taxon>Arundo</taxon>
    </lineage>
</organism>
<dbReference type="AlphaFoldDB" id="A0A0A9ADD0"/>
<proteinExistence type="predicted"/>
<feature type="transmembrane region" description="Helical" evidence="1">
    <location>
        <begin position="20"/>
        <end position="40"/>
    </location>
</feature>
<dbReference type="EMBL" id="GBRH01249927">
    <property type="protein sequence ID" value="JAD47968.1"/>
    <property type="molecule type" value="Transcribed_RNA"/>
</dbReference>
<evidence type="ECO:0000313" key="2">
    <source>
        <dbReference type="EMBL" id="JAD47968.1"/>
    </source>
</evidence>
<keyword evidence="1" id="KW-0472">Membrane</keyword>
<reference evidence="2" key="1">
    <citation type="submission" date="2014-09" db="EMBL/GenBank/DDBJ databases">
        <authorList>
            <person name="Magalhaes I.L.F."/>
            <person name="Oliveira U."/>
            <person name="Santos F.R."/>
            <person name="Vidigal T.H.D.A."/>
            <person name="Brescovit A.D."/>
            <person name="Santos A.J."/>
        </authorList>
    </citation>
    <scope>NUCLEOTIDE SEQUENCE</scope>
    <source>
        <tissue evidence="2">Shoot tissue taken approximately 20 cm above the soil surface</tissue>
    </source>
</reference>
<sequence length="41" mass="4558">MILILSCTHDPAIRSSHMKFHGAISFSTVILKPLLAISLFF</sequence>
<protein>
    <submittedName>
        <fullName evidence="2">Uncharacterized protein</fullName>
    </submittedName>
</protein>